<dbReference type="Proteomes" id="UP000091956">
    <property type="component" value="Unassembled WGS sequence"/>
</dbReference>
<reference evidence="2" key="2">
    <citation type="journal article" date="2018" name="Nat. Commun.">
        <title>Extreme sensitivity to ultraviolet light in the fungal pathogen causing white-nose syndrome of bats.</title>
        <authorList>
            <person name="Palmer J.M."/>
            <person name="Drees K.P."/>
            <person name="Foster J.T."/>
            <person name="Lindner D.L."/>
        </authorList>
    </citation>
    <scope>NUCLEOTIDE SEQUENCE [LARGE SCALE GENOMIC DNA]</scope>
    <source>
        <strain evidence="2">UAMH 10579</strain>
    </source>
</reference>
<reference evidence="1 2" key="1">
    <citation type="submission" date="2016-03" db="EMBL/GenBank/DDBJ databases">
        <title>Comparative genomics of Pseudogymnoascus destructans, the fungus causing white-nose syndrome of bats.</title>
        <authorList>
            <person name="Palmer J.M."/>
            <person name="Drees K.P."/>
            <person name="Foster J.T."/>
            <person name="Lindner D.L."/>
        </authorList>
    </citation>
    <scope>NUCLEOTIDE SEQUENCE [LARGE SCALE GENOMIC DNA]</scope>
    <source>
        <strain evidence="1 2">UAMH 10579</strain>
    </source>
</reference>
<proteinExistence type="predicted"/>
<sequence>MCDYEQFLFTCGHSPIRRSSYCHTARVDDLHQCFSVKVLKRVWQQAGICPDCRTQAQH</sequence>
<protein>
    <submittedName>
        <fullName evidence="1">Uncharacterized protein</fullName>
    </submittedName>
</protein>
<dbReference type="GeneID" id="28842642"/>
<gene>
    <name evidence="1" type="ORF">VE01_09256</name>
</gene>
<organism evidence="1 2">
    <name type="scientific">Pseudogymnoascus verrucosus</name>
    <dbReference type="NCBI Taxonomy" id="342668"/>
    <lineage>
        <taxon>Eukaryota</taxon>
        <taxon>Fungi</taxon>
        <taxon>Dikarya</taxon>
        <taxon>Ascomycota</taxon>
        <taxon>Pezizomycotina</taxon>
        <taxon>Leotiomycetes</taxon>
        <taxon>Thelebolales</taxon>
        <taxon>Thelebolaceae</taxon>
        <taxon>Pseudogymnoascus</taxon>
    </lineage>
</organism>
<dbReference type="AlphaFoldDB" id="A0A1B8G9C6"/>
<evidence type="ECO:0000313" key="1">
    <source>
        <dbReference type="EMBL" id="OBT92411.1"/>
    </source>
</evidence>
<accession>A0A1B8G9C6</accession>
<evidence type="ECO:0000313" key="2">
    <source>
        <dbReference type="Proteomes" id="UP000091956"/>
    </source>
</evidence>
<dbReference type="RefSeq" id="XP_018126144.1">
    <property type="nucleotide sequence ID" value="XM_018278671.1"/>
</dbReference>
<dbReference type="EMBL" id="KV460268">
    <property type="protein sequence ID" value="OBT92411.1"/>
    <property type="molecule type" value="Genomic_DNA"/>
</dbReference>
<name>A0A1B8G9C6_9PEZI</name>
<keyword evidence="2" id="KW-1185">Reference proteome</keyword>